<proteinExistence type="predicted"/>
<gene>
    <name evidence="1" type="ORF">RDI58_005982</name>
</gene>
<reference evidence="1 2" key="1">
    <citation type="submission" date="2024-02" db="EMBL/GenBank/DDBJ databases">
        <title>de novo genome assembly of Solanum bulbocastanum strain 11H21.</title>
        <authorList>
            <person name="Hosaka A.J."/>
        </authorList>
    </citation>
    <scope>NUCLEOTIDE SEQUENCE [LARGE SCALE GENOMIC DNA]</scope>
    <source>
        <tissue evidence="1">Young leaves</tissue>
    </source>
</reference>
<keyword evidence="2" id="KW-1185">Reference proteome</keyword>
<accession>A0AAN8YMZ1</accession>
<sequence length="92" mass="10864">MQCNKDISKIQSSLSCDRESFMYEIESERAGKELQDIAPLRETMEKELELVGLVLKKLDAQTKEINLYRERRDEECTELNNIVLVKNLWWKG</sequence>
<dbReference type="AlphaFoldDB" id="A0AAN8YMZ1"/>
<evidence type="ECO:0000313" key="2">
    <source>
        <dbReference type="Proteomes" id="UP001371456"/>
    </source>
</evidence>
<name>A0AAN8YMZ1_SOLBU</name>
<protein>
    <submittedName>
        <fullName evidence="1">Uncharacterized protein</fullName>
    </submittedName>
</protein>
<comment type="caution">
    <text evidence="1">The sequence shown here is derived from an EMBL/GenBank/DDBJ whole genome shotgun (WGS) entry which is preliminary data.</text>
</comment>
<dbReference type="Proteomes" id="UP001371456">
    <property type="component" value="Unassembled WGS sequence"/>
</dbReference>
<dbReference type="EMBL" id="JBANQN010000002">
    <property type="protein sequence ID" value="KAK6798280.1"/>
    <property type="molecule type" value="Genomic_DNA"/>
</dbReference>
<organism evidence="1 2">
    <name type="scientific">Solanum bulbocastanum</name>
    <name type="common">Wild potato</name>
    <dbReference type="NCBI Taxonomy" id="147425"/>
    <lineage>
        <taxon>Eukaryota</taxon>
        <taxon>Viridiplantae</taxon>
        <taxon>Streptophyta</taxon>
        <taxon>Embryophyta</taxon>
        <taxon>Tracheophyta</taxon>
        <taxon>Spermatophyta</taxon>
        <taxon>Magnoliopsida</taxon>
        <taxon>eudicotyledons</taxon>
        <taxon>Gunneridae</taxon>
        <taxon>Pentapetalae</taxon>
        <taxon>asterids</taxon>
        <taxon>lamiids</taxon>
        <taxon>Solanales</taxon>
        <taxon>Solanaceae</taxon>
        <taxon>Solanoideae</taxon>
        <taxon>Solaneae</taxon>
        <taxon>Solanum</taxon>
    </lineage>
</organism>
<evidence type="ECO:0000313" key="1">
    <source>
        <dbReference type="EMBL" id="KAK6798280.1"/>
    </source>
</evidence>